<dbReference type="Pfam" id="PF17777">
    <property type="entry name" value="RL10P_insert"/>
    <property type="match status" value="1"/>
</dbReference>
<evidence type="ECO:0000313" key="4">
    <source>
        <dbReference type="EMBL" id="OMJ67399.1"/>
    </source>
</evidence>
<reference evidence="4 5" key="1">
    <citation type="submission" date="2016-11" db="EMBL/GenBank/DDBJ databases">
        <title>The macronuclear genome of Stentor coeruleus: a giant cell with tiny introns.</title>
        <authorList>
            <person name="Slabodnick M."/>
            <person name="Ruby J.G."/>
            <person name="Reiff S.B."/>
            <person name="Swart E.C."/>
            <person name="Gosai S."/>
            <person name="Prabakaran S."/>
            <person name="Witkowska E."/>
            <person name="Larue G.E."/>
            <person name="Fisher S."/>
            <person name="Freeman R.M."/>
            <person name="Gunawardena J."/>
            <person name="Chu W."/>
            <person name="Stover N.A."/>
            <person name="Gregory B.D."/>
            <person name="Nowacki M."/>
            <person name="Derisi J."/>
            <person name="Roy S.W."/>
            <person name="Marshall W.F."/>
            <person name="Sood P."/>
        </authorList>
    </citation>
    <scope>NUCLEOTIDE SEQUENCE [LARGE SCALE GENOMIC DNA]</scope>
    <source>
        <strain evidence="4">WM001</strain>
    </source>
</reference>
<dbReference type="Gene3D" id="3.30.70.1730">
    <property type="match status" value="1"/>
</dbReference>
<sequence length="217" mass="24591">MGKTSKRAQQVSLTKVKPKGKDHKNKQIKQVSAYIEIYPTIFAFQYQNFKTFPLQKLRESFTTSRFLLGKGKVLQKALGQHKDLVNIEKFNKYLRGSCGLLFTKEPIESIIEFFITWRETVSLLAGQTATETIVIPPGVGVFDKFSNTIEPYLRTIGLPTRVHEGKIEMLAEYHVCTAGEVVGVEKAKILKLLNIQQGEMRIVLQAVWQGGNFKDLV</sequence>
<dbReference type="InterPro" id="IPR040637">
    <property type="entry name" value="Ribosomal_uL10-like_insert"/>
</dbReference>
<evidence type="ECO:0000313" key="5">
    <source>
        <dbReference type="Proteomes" id="UP000187209"/>
    </source>
</evidence>
<dbReference type="EMBL" id="MPUH01001505">
    <property type="protein sequence ID" value="OMJ67399.1"/>
    <property type="molecule type" value="Genomic_DNA"/>
</dbReference>
<dbReference type="InterPro" id="IPR043141">
    <property type="entry name" value="Ribosomal_uL10-like_sf"/>
</dbReference>
<evidence type="ECO:0000256" key="2">
    <source>
        <dbReference type="SAM" id="MobiDB-lite"/>
    </source>
</evidence>
<feature type="compositionally biased region" description="Basic residues" evidence="2">
    <location>
        <begin position="16"/>
        <end position="25"/>
    </location>
</feature>
<comment type="caution">
    <text evidence="4">The sequence shown here is derived from an EMBL/GenBank/DDBJ whole genome shotgun (WGS) entry which is preliminary data.</text>
</comment>
<dbReference type="GO" id="GO:0005730">
    <property type="term" value="C:nucleolus"/>
    <property type="evidence" value="ECO:0007669"/>
    <property type="project" value="TreeGrafter"/>
</dbReference>
<dbReference type="SUPFAM" id="SSF160369">
    <property type="entry name" value="Ribosomal protein L10-like"/>
    <property type="match status" value="1"/>
</dbReference>
<dbReference type="InterPro" id="IPR043164">
    <property type="entry name" value="Ribosomal_uL10-like_insert_sf"/>
</dbReference>
<accession>A0A1R2ASA1</accession>
<dbReference type="GO" id="GO:0000956">
    <property type="term" value="P:nuclear-transcribed mRNA catabolic process"/>
    <property type="evidence" value="ECO:0007669"/>
    <property type="project" value="TreeGrafter"/>
</dbReference>
<comment type="similarity">
    <text evidence="1">Belongs to the universal ribosomal protein uL10 family.</text>
</comment>
<evidence type="ECO:0000259" key="3">
    <source>
        <dbReference type="Pfam" id="PF17777"/>
    </source>
</evidence>
<proteinExistence type="inferred from homology"/>
<dbReference type="Gene3D" id="3.90.105.20">
    <property type="match status" value="1"/>
</dbReference>
<dbReference type="PANTHER" id="PTHR45841:SF1">
    <property type="entry name" value="MRNA TURNOVER PROTEIN 4 HOMOLOG"/>
    <property type="match status" value="1"/>
</dbReference>
<keyword evidence="5" id="KW-1185">Reference proteome</keyword>
<dbReference type="InterPro" id="IPR051742">
    <property type="entry name" value="Ribosome_Assembly_uL10"/>
</dbReference>
<dbReference type="GO" id="GO:0042273">
    <property type="term" value="P:ribosomal large subunit biogenesis"/>
    <property type="evidence" value="ECO:0007669"/>
    <property type="project" value="TreeGrafter"/>
</dbReference>
<dbReference type="AlphaFoldDB" id="A0A1R2ASA1"/>
<dbReference type="GO" id="GO:0003723">
    <property type="term" value="F:RNA binding"/>
    <property type="evidence" value="ECO:0007669"/>
    <property type="project" value="TreeGrafter"/>
</dbReference>
<organism evidence="4 5">
    <name type="scientific">Stentor coeruleus</name>
    <dbReference type="NCBI Taxonomy" id="5963"/>
    <lineage>
        <taxon>Eukaryota</taxon>
        <taxon>Sar</taxon>
        <taxon>Alveolata</taxon>
        <taxon>Ciliophora</taxon>
        <taxon>Postciliodesmatophora</taxon>
        <taxon>Heterotrichea</taxon>
        <taxon>Heterotrichida</taxon>
        <taxon>Stentoridae</taxon>
        <taxon>Stentor</taxon>
    </lineage>
</organism>
<dbReference type="Proteomes" id="UP000187209">
    <property type="component" value="Unassembled WGS sequence"/>
</dbReference>
<gene>
    <name evidence="4" type="ORF">SteCoe_35454</name>
</gene>
<dbReference type="GO" id="GO:0030687">
    <property type="term" value="C:preribosome, large subunit precursor"/>
    <property type="evidence" value="ECO:0007669"/>
    <property type="project" value="TreeGrafter"/>
</dbReference>
<evidence type="ECO:0000256" key="1">
    <source>
        <dbReference type="ARBA" id="ARBA00008889"/>
    </source>
</evidence>
<feature type="domain" description="Large ribosomal subunit protein uL10-like insertion" evidence="3">
    <location>
        <begin position="125"/>
        <end position="195"/>
    </location>
</feature>
<feature type="region of interest" description="Disordered" evidence="2">
    <location>
        <begin position="1"/>
        <end position="25"/>
    </location>
</feature>
<dbReference type="Pfam" id="PF00466">
    <property type="entry name" value="Ribosomal_L10"/>
    <property type="match status" value="1"/>
</dbReference>
<name>A0A1R2ASA1_9CILI</name>
<dbReference type="PANTHER" id="PTHR45841">
    <property type="entry name" value="MRNA TURNOVER PROTEIN 4 MRTO4"/>
    <property type="match status" value="1"/>
</dbReference>
<protein>
    <recommendedName>
        <fullName evidence="3">Large ribosomal subunit protein uL10-like insertion domain-containing protein</fullName>
    </recommendedName>
</protein>
<dbReference type="OrthoDB" id="10262308at2759"/>
<dbReference type="GO" id="GO:0006364">
    <property type="term" value="P:rRNA processing"/>
    <property type="evidence" value="ECO:0007669"/>
    <property type="project" value="TreeGrafter"/>
</dbReference>
<dbReference type="InterPro" id="IPR001790">
    <property type="entry name" value="Ribosomal_uL10"/>
</dbReference>